<dbReference type="AlphaFoldDB" id="A0A2A6BXN7"/>
<protein>
    <submittedName>
        <fullName evidence="1">Uncharacterized protein</fullName>
    </submittedName>
</protein>
<organism evidence="1 2">
    <name type="scientific">Pristionchus pacificus</name>
    <name type="common">Parasitic nematode worm</name>
    <dbReference type="NCBI Taxonomy" id="54126"/>
    <lineage>
        <taxon>Eukaryota</taxon>
        <taxon>Metazoa</taxon>
        <taxon>Ecdysozoa</taxon>
        <taxon>Nematoda</taxon>
        <taxon>Chromadorea</taxon>
        <taxon>Rhabditida</taxon>
        <taxon>Rhabditina</taxon>
        <taxon>Diplogasteromorpha</taxon>
        <taxon>Diplogasteroidea</taxon>
        <taxon>Neodiplogasteridae</taxon>
        <taxon>Pristionchus</taxon>
    </lineage>
</organism>
<reference evidence="1" key="2">
    <citation type="submission" date="2022-06" db="UniProtKB">
        <authorList>
            <consortium name="EnsemblMetazoa"/>
        </authorList>
    </citation>
    <scope>IDENTIFICATION</scope>
    <source>
        <strain evidence="1">PS312</strain>
    </source>
</reference>
<accession>A0A8R1Y6R8</accession>
<sequence length="172" mass="19167">MISQSSLLSLLVLVSTVSAAPMNRAEYSFVPRMAITIHNEDSTNLKVLSLHMAGGDFFAGKGSNDIRFVHLTVDTPVDIEMSLRVCDVCAGRCGYETYTDYIHTFDTVCPEGGVGHEFTCEKGSGIKNLQLKLHNQWPNAEKFMQRDLMLFVTVESAEKDTLLSTWVYAKLH</sequence>
<dbReference type="EnsemblMetazoa" id="PPA03411.1">
    <property type="protein sequence ID" value="PPA03411.1"/>
    <property type="gene ID" value="WBGene00092965"/>
</dbReference>
<keyword evidence="2" id="KW-1185">Reference proteome</keyword>
<evidence type="ECO:0000313" key="1">
    <source>
        <dbReference type="EnsemblMetazoa" id="PPA03411.1"/>
    </source>
</evidence>
<dbReference type="Proteomes" id="UP000005239">
    <property type="component" value="Unassembled WGS sequence"/>
</dbReference>
<name>A0A2A6BXN7_PRIPA</name>
<accession>A0A2A6BXN7</accession>
<evidence type="ECO:0000313" key="2">
    <source>
        <dbReference type="Proteomes" id="UP000005239"/>
    </source>
</evidence>
<gene>
    <name evidence="1" type="primary">WBGene00092965</name>
</gene>
<proteinExistence type="predicted"/>
<reference evidence="2" key="1">
    <citation type="journal article" date="2008" name="Nat. Genet.">
        <title>The Pristionchus pacificus genome provides a unique perspective on nematode lifestyle and parasitism.</title>
        <authorList>
            <person name="Dieterich C."/>
            <person name="Clifton S.W."/>
            <person name="Schuster L.N."/>
            <person name="Chinwalla A."/>
            <person name="Delehaunty K."/>
            <person name="Dinkelacker I."/>
            <person name="Fulton L."/>
            <person name="Fulton R."/>
            <person name="Godfrey J."/>
            <person name="Minx P."/>
            <person name="Mitreva M."/>
            <person name="Roeseler W."/>
            <person name="Tian H."/>
            <person name="Witte H."/>
            <person name="Yang S.P."/>
            <person name="Wilson R.K."/>
            <person name="Sommer R.J."/>
        </authorList>
    </citation>
    <scope>NUCLEOTIDE SEQUENCE [LARGE SCALE GENOMIC DNA]</scope>
    <source>
        <strain evidence="2">PS312</strain>
    </source>
</reference>